<evidence type="ECO:0000313" key="1">
    <source>
        <dbReference type="EMBL" id="CAH0044607.1"/>
    </source>
</evidence>
<evidence type="ECO:0000313" key="2">
    <source>
        <dbReference type="Proteomes" id="UP000775872"/>
    </source>
</evidence>
<dbReference type="AlphaFoldDB" id="A0A9N9YYZ9"/>
<keyword evidence="2" id="KW-1185">Reference proteome</keyword>
<gene>
    <name evidence="1" type="ORF">CSOL1703_00010344</name>
</gene>
<dbReference type="OrthoDB" id="272271at2759"/>
<organism evidence="1 2">
    <name type="scientific">Clonostachys solani</name>
    <dbReference type="NCBI Taxonomy" id="160281"/>
    <lineage>
        <taxon>Eukaryota</taxon>
        <taxon>Fungi</taxon>
        <taxon>Dikarya</taxon>
        <taxon>Ascomycota</taxon>
        <taxon>Pezizomycotina</taxon>
        <taxon>Sordariomycetes</taxon>
        <taxon>Hypocreomycetidae</taxon>
        <taxon>Hypocreales</taxon>
        <taxon>Bionectriaceae</taxon>
        <taxon>Clonostachys</taxon>
    </lineage>
</organism>
<dbReference type="EMBL" id="CABFOC020000007">
    <property type="protein sequence ID" value="CAH0044607.1"/>
    <property type="molecule type" value="Genomic_DNA"/>
</dbReference>
<dbReference type="Proteomes" id="UP000775872">
    <property type="component" value="Unassembled WGS sequence"/>
</dbReference>
<protein>
    <submittedName>
        <fullName evidence="1">Uncharacterized protein</fullName>
    </submittedName>
</protein>
<comment type="caution">
    <text evidence="1">The sequence shown here is derived from an EMBL/GenBank/DDBJ whole genome shotgun (WGS) entry which is preliminary data.</text>
</comment>
<accession>A0A9N9YYZ9</accession>
<proteinExistence type="predicted"/>
<name>A0A9N9YYZ9_9HYPO</name>
<reference evidence="1" key="1">
    <citation type="submission" date="2021-10" db="EMBL/GenBank/DDBJ databases">
        <authorList>
            <person name="Piombo E."/>
        </authorList>
    </citation>
    <scope>NUCLEOTIDE SEQUENCE</scope>
</reference>
<dbReference type="SUPFAM" id="SSF51197">
    <property type="entry name" value="Clavaminate synthase-like"/>
    <property type="match status" value="1"/>
</dbReference>
<sequence>MAAATIQPYELYSDAPGFLLNKPEWEEADAAHPETFDFGKQPQGWPVKFTGPDVWTGDHLEKHPDLYIKTLTQGEIGEIDSAIKAWRQLKIPVSSIDRSNFRLPTVGPILRQLSDNIYNGVGVQILRGFPIQRYDKEEQVIAFLGINSWIGDRRLNQGAGRGVCHIKGEIGEIDSAIKD</sequence>